<dbReference type="AlphaFoldDB" id="K0R6N4"/>
<sequence>MVSSEHWNVHTAWSLAGVGTSIVLELKAPPQQSAASKKKSRSTARVAFDIGATDGFSEAIPAKYVFVSHGHVDHVGGLFAHARAHAVSCGGQAPTYFVPAQLLPQIEKCRDAMSSLDAVCATSADENDGSLRGKSLIKMNLVSVEDGDEVQLKGIQYGSKTSFYARAVQVDHAGHPTLGYLVKSGVSIKGDPVERVEFGYTGDTCARGLVKRQAAPTEEGLCSDGLPPIDQMFSAQVLFCELTFLDSNEDELAQQKADERGHLHVNHLESIFGSHDLLASRAESTGVSGSIVFYHLSAKYRPARRALDFIAEGLPKQLALNRRIFVAVASMLSPDEAEDGAFTDLIHKDGCIELERYADGLALRFDSKKLSRLQSFYLLCPEKVSGESFETRSTSAMEEPYIGRKRSWYETIDKENLPPNDSVESGLSSHSPGQPNKHLKCPNQQSAWHSHCNATAPPTKHTTTRYPTKHANQYSYSYLEGLRRQNRADLDDRPPDPRAKFCPQHPWAIEMQRAHQRNLMASRLVAARRSEQQQQQQHRHINHPDRLDGVGDVCAKAAFSDFDQGRVDRTDPASEDFQGALSGRPETRTVDINSMQSREIVLPSASVKSGDGEDRLDIAPPPPPRTRKRKRVVGKPIKFQAPPGPINAGVEDVQLVFSEDSLLTTSYSHFVMSLLKKCYSTRGGGRNGCPLGFPGLVCQFCAGKPGERRFFFSCHEALLNNMAHIPAHFNECQYVPKEVLGQLAQLKTMRSSQKLSLKKGDNQIFISRVWDRLHEIFESSDEESLDNEKVQAANEPQRENEEEEEEEEQSPRNDESDLSLREEELSLGGDLDEAILCDPGLDLASLLGMDHCQLPSFEGLLD</sequence>
<keyword evidence="3" id="KW-1185">Reference proteome</keyword>
<dbReference type="PANTHER" id="PTHR46504:SF2">
    <property type="entry name" value="TRNASE Z TRZ1"/>
    <property type="match status" value="1"/>
</dbReference>
<evidence type="ECO:0008006" key="4">
    <source>
        <dbReference type="Google" id="ProtNLM"/>
    </source>
</evidence>
<dbReference type="OrthoDB" id="527344at2759"/>
<accession>K0R6N4</accession>
<feature type="region of interest" description="Disordered" evidence="1">
    <location>
        <begin position="565"/>
        <end position="631"/>
    </location>
</feature>
<dbReference type="InterPro" id="IPR036866">
    <property type="entry name" value="RibonucZ/Hydroxyglut_hydro"/>
</dbReference>
<organism evidence="2 3">
    <name type="scientific">Thalassiosira oceanica</name>
    <name type="common">Marine diatom</name>
    <dbReference type="NCBI Taxonomy" id="159749"/>
    <lineage>
        <taxon>Eukaryota</taxon>
        <taxon>Sar</taxon>
        <taxon>Stramenopiles</taxon>
        <taxon>Ochrophyta</taxon>
        <taxon>Bacillariophyta</taxon>
        <taxon>Coscinodiscophyceae</taxon>
        <taxon>Thalassiosirophycidae</taxon>
        <taxon>Thalassiosirales</taxon>
        <taxon>Thalassiosiraceae</taxon>
        <taxon>Thalassiosira</taxon>
    </lineage>
</organism>
<proteinExistence type="predicted"/>
<feature type="region of interest" description="Disordered" evidence="1">
    <location>
        <begin position="414"/>
        <end position="470"/>
    </location>
</feature>
<name>K0R6N4_THAOC</name>
<dbReference type="PANTHER" id="PTHR46504">
    <property type="entry name" value="TRNASE Z TRZ1"/>
    <property type="match status" value="1"/>
</dbReference>
<dbReference type="Proteomes" id="UP000266841">
    <property type="component" value="Unassembled WGS sequence"/>
</dbReference>
<protein>
    <recommendedName>
        <fullName evidence="4">Metallo-beta-lactamase domain-containing protein</fullName>
    </recommendedName>
</protein>
<feature type="region of interest" description="Disordered" evidence="1">
    <location>
        <begin position="781"/>
        <end position="824"/>
    </location>
</feature>
<feature type="compositionally biased region" description="Polar residues" evidence="1">
    <location>
        <begin position="460"/>
        <end position="470"/>
    </location>
</feature>
<dbReference type="EMBL" id="AGNL01046806">
    <property type="protein sequence ID" value="EJK47594.1"/>
    <property type="molecule type" value="Genomic_DNA"/>
</dbReference>
<dbReference type="CDD" id="cd06262">
    <property type="entry name" value="metallo-hydrolase-like_MBL-fold"/>
    <property type="match status" value="1"/>
</dbReference>
<reference evidence="2 3" key="1">
    <citation type="journal article" date="2012" name="Genome Biol.">
        <title>Genome and low-iron response of an oceanic diatom adapted to chronic iron limitation.</title>
        <authorList>
            <person name="Lommer M."/>
            <person name="Specht M."/>
            <person name="Roy A.S."/>
            <person name="Kraemer L."/>
            <person name="Andreson R."/>
            <person name="Gutowska M.A."/>
            <person name="Wolf J."/>
            <person name="Bergner S.V."/>
            <person name="Schilhabel M.B."/>
            <person name="Klostermeier U.C."/>
            <person name="Beiko R.G."/>
            <person name="Rosenstiel P."/>
            <person name="Hippler M."/>
            <person name="Laroche J."/>
        </authorList>
    </citation>
    <scope>NUCLEOTIDE SEQUENCE [LARGE SCALE GENOMIC DNA]</scope>
    <source>
        <strain evidence="2 3">CCMP1005</strain>
    </source>
</reference>
<feature type="compositionally biased region" description="Basic and acidic residues" evidence="1">
    <location>
        <begin position="809"/>
        <end position="824"/>
    </location>
</feature>
<comment type="caution">
    <text evidence="2">The sequence shown here is derived from an EMBL/GenBank/DDBJ whole genome shotgun (WGS) entry which is preliminary data.</text>
</comment>
<feature type="compositionally biased region" description="Polar residues" evidence="1">
    <location>
        <begin position="422"/>
        <end position="434"/>
    </location>
</feature>
<evidence type="ECO:0000313" key="2">
    <source>
        <dbReference type="EMBL" id="EJK47594.1"/>
    </source>
</evidence>
<gene>
    <name evidence="2" type="ORF">THAOC_33677</name>
</gene>
<dbReference type="SUPFAM" id="SSF56281">
    <property type="entry name" value="Metallo-hydrolase/oxidoreductase"/>
    <property type="match status" value="1"/>
</dbReference>
<evidence type="ECO:0000313" key="3">
    <source>
        <dbReference type="Proteomes" id="UP000266841"/>
    </source>
</evidence>
<evidence type="ECO:0000256" key="1">
    <source>
        <dbReference type="SAM" id="MobiDB-lite"/>
    </source>
</evidence>
<dbReference type="Gene3D" id="3.60.15.10">
    <property type="entry name" value="Ribonuclease Z/Hydroxyacylglutathione hydrolase-like"/>
    <property type="match status" value="1"/>
</dbReference>